<feature type="transmembrane region" description="Helical" evidence="15">
    <location>
        <begin position="240"/>
        <end position="259"/>
    </location>
</feature>
<keyword evidence="6" id="KW-0631">Potassium channel</keyword>
<dbReference type="FunCoup" id="E3MQX4">
    <property type="interactions" value="201"/>
</dbReference>
<comment type="similarity">
    <text evidence="2 14">Belongs to the two pore domain potassium channel (TC 1.A.1.8) family.</text>
</comment>
<dbReference type="InterPro" id="IPR003280">
    <property type="entry name" value="2pore_dom_K_chnl"/>
</dbReference>
<evidence type="ECO:0000256" key="5">
    <source>
        <dbReference type="ARBA" id="ARBA00022692"/>
    </source>
</evidence>
<evidence type="ECO:0000256" key="10">
    <source>
        <dbReference type="ARBA" id="ARBA00023136"/>
    </source>
</evidence>
<keyword evidence="9 14" id="KW-0406">Ion transport</keyword>
<dbReference type="SUPFAM" id="SSF81324">
    <property type="entry name" value="Voltage-gated potassium channels"/>
    <property type="match status" value="2"/>
</dbReference>
<dbReference type="STRING" id="31234.E3MQX4"/>
<dbReference type="OMA" id="RMAPNLM"/>
<name>E3MQX4_CAERE</name>
<dbReference type="GeneID" id="9799812"/>
<evidence type="ECO:0000256" key="7">
    <source>
        <dbReference type="ARBA" id="ARBA00022958"/>
    </source>
</evidence>
<dbReference type="PANTHER" id="PTHR11003:SF152">
    <property type="entry name" value="TWIK FAMILY OF POTASSIUM CHANNELS PROTEIN 12"/>
    <property type="match status" value="1"/>
</dbReference>
<evidence type="ECO:0000256" key="12">
    <source>
        <dbReference type="ARBA" id="ARBA00023303"/>
    </source>
</evidence>
<dbReference type="InterPro" id="IPR013099">
    <property type="entry name" value="K_chnl_dom"/>
</dbReference>
<keyword evidence="3 14" id="KW-0813">Transport</keyword>
<dbReference type="eggNOG" id="KOG1418">
    <property type="taxonomic scope" value="Eukaryota"/>
</dbReference>
<feature type="transmembrane region" description="Helical" evidence="15">
    <location>
        <begin position="271"/>
        <end position="291"/>
    </location>
</feature>
<keyword evidence="11" id="KW-0325">Glycoprotein</keyword>
<sequence length="690" mass="79261">MTLFKKIQWFCNLIRLRSYYKFLLLIAYTLFGAWLFRTYELQPDMQKRAFFGKNATLARRQLAERWIEMHTDAVLRNDSALRNRRADEAVEWLLIELNLSEYIKDMADETPWTWTGAMFYAGQLYTTIGYGYPTAKTDEGRVCTVLYALFGIPCFLMYLKSIGKMLSKKMRKYYKKLRRSAVGKFLLPTRVTAMKDGFEDADAAAAEERKKKPFPIPIAIIMLIIWICFSASMFCLWEKTWVFSSAVYFFIVSITTVGLGDMLFRTPEMMVFNFLLILVGLALLSMCFELITDRVAKWKQKRFDEHIKKVQKMAFQVFEKDPFVEEAPPLGVRMAPNLMQIAATHVSEEKRGFFAEFKDWFAGKVTDNVIMSKLEDSDDESDSEEVLEEFESPQIATVTANDLVVCTNGGGATRRVSKQSYALSDVSNLSNPKNHPGNNYGQLLDRIKMMEKFKPKKNDLDSRMFAKFLENKKLAKILEQTELRELATVSCQTDLSGLVVQRRNPKGRHARIGSCSSQSTMSTMLTKDHKHAPDEDSVMSITFGDLKFDYRTEPFIDEWQIRESNHSIFDFDDDDILKMPQKTLVARPGMPPPPPSRTSKLASPLRTLIEKEQKYDDNDPEIQLTPRRLNSLTDIQARKVKIGYDENLQHARLVCGLLPQDFDSPSTSTSTSMIDSGYDLSKRDAPINMV</sequence>
<keyword evidence="7" id="KW-0630">Potassium</keyword>
<dbReference type="GO" id="GO:0005886">
    <property type="term" value="C:plasma membrane"/>
    <property type="evidence" value="ECO:0007669"/>
    <property type="project" value="TreeGrafter"/>
</dbReference>
<feature type="domain" description="Potassium channel" evidence="16">
    <location>
        <begin position="105"/>
        <end position="167"/>
    </location>
</feature>
<evidence type="ECO:0000313" key="17">
    <source>
        <dbReference type="EMBL" id="EFP07058.1"/>
    </source>
</evidence>
<keyword evidence="8 15" id="KW-1133">Transmembrane helix</keyword>
<feature type="transmembrane region" description="Helical" evidence="15">
    <location>
        <begin position="214"/>
        <end position="234"/>
    </location>
</feature>
<evidence type="ECO:0000256" key="11">
    <source>
        <dbReference type="ARBA" id="ARBA00023180"/>
    </source>
</evidence>
<dbReference type="PRINTS" id="PR01333">
    <property type="entry name" value="2POREKCHANEL"/>
</dbReference>
<evidence type="ECO:0000256" key="9">
    <source>
        <dbReference type="ARBA" id="ARBA00023065"/>
    </source>
</evidence>
<dbReference type="InParanoid" id="E3MQX4"/>
<evidence type="ECO:0000259" key="16">
    <source>
        <dbReference type="Pfam" id="PF07885"/>
    </source>
</evidence>
<dbReference type="GO" id="GO:0022841">
    <property type="term" value="F:potassium ion leak channel activity"/>
    <property type="evidence" value="ECO:0007669"/>
    <property type="project" value="TreeGrafter"/>
</dbReference>
<dbReference type="FunFam" id="1.10.287.70:FF:000332">
    <property type="entry name" value="TWiK family of potassium channels protein 12"/>
    <property type="match status" value="1"/>
</dbReference>
<dbReference type="CTD" id="9799812"/>
<evidence type="ECO:0000256" key="4">
    <source>
        <dbReference type="ARBA" id="ARBA00022538"/>
    </source>
</evidence>
<evidence type="ECO:0000256" key="14">
    <source>
        <dbReference type="RuleBase" id="RU003857"/>
    </source>
</evidence>
<feature type="domain" description="Potassium channel" evidence="16">
    <location>
        <begin position="221"/>
        <end position="295"/>
    </location>
</feature>
<organism evidence="18">
    <name type="scientific">Caenorhabditis remanei</name>
    <name type="common">Caenorhabditis vulgaris</name>
    <dbReference type="NCBI Taxonomy" id="31234"/>
    <lineage>
        <taxon>Eukaryota</taxon>
        <taxon>Metazoa</taxon>
        <taxon>Ecdysozoa</taxon>
        <taxon>Nematoda</taxon>
        <taxon>Chromadorea</taxon>
        <taxon>Rhabditida</taxon>
        <taxon>Rhabditina</taxon>
        <taxon>Rhabditomorpha</taxon>
        <taxon>Rhabditoidea</taxon>
        <taxon>Rhabditidae</taxon>
        <taxon>Peloderinae</taxon>
        <taxon>Caenorhabditis</taxon>
    </lineage>
</organism>
<evidence type="ECO:0000256" key="6">
    <source>
        <dbReference type="ARBA" id="ARBA00022826"/>
    </source>
</evidence>
<keyword evidence="5 14" id="KW-0812">Transmembrane</keyword>
<gene>
    <name evidence="17" type="primary">Cre-twk-12</name>
    <name evidence="17" type="ORF">CRE_12860</name>
</gene>
<dbReference type="PANTHER" id="PTHR11003">
    <property type="entry name" value="POTASSIUM CHANNEL, SUBFAMILY K"/>
    <property type="match status" value="1"/>
</dbReference>
<evidence type="ECO:0000256" key="1">
    <source>
        <dbReference type="ARBA" id="ARBA00004141"/>
    </source>
</evidence>
<keyword evidence="18" id="KW-1185">Reference proteome</keyword>
<dbReference type="GO" id="GO:0030322">
    <property type="term" value="P:stabilization of membrane potential"/>
    <property type="evidence" value="ECO:0007669"/>
    <property type="project" value="TreeGrafter"/>
</dbReference>
<dbReference type="EMBL" id="DS268467">
    <property type="protein sequence ID" value="EFP07058.1"/>
    <property type="molecule type" value="Genomic_DNA"/>
</dbReference>
<evidence type="ECO:0000256" key="3">
    <source>
        <dbReference type="ARBA" id="ARBA00022448"/>
    </source>
</evidence>
<feature type="transmembrane region" description="Helical" evidence="15">
    <location>
        <begin position="112"/>
        <end position="132"/>
    </location>
</feature>
<keyword evidence="10 15" id="KW-0472">Membrane</keyword>
<proteinExistence type="inferred from homology"/>
<dbReference type="RefSeq" id="XP_003101459.2">
    <property type="nucleotide sequence ID" value="XM_003101411.2"/>
</dbReference>
<evidence type="ECO:0000256" key="15">
    <source>
        <dbReference type="SAM" id="Phobius"/>
    </source>
</evidence>
<dbReference type="OrthoDB" id="297496at2759"/>
<dbReference type="Proteomes" id="UP000008281">
    <property type="component" value="Unassembled WGS sequence"/>
</dbReference>
<dbReference type="AlphaFoldDB" id="E3MQX4"/>
<comment type="subcellular location">
    <subcellularLocation>
        <location evidence="1">Membrane</location>
        <topology evidence="1">Multi-pass membrane protein</topology>
    </subcellularLocation>
</comment>
<dbReference type="KEGG" id="crq:GCK72_016463"/>
<feature type="transmembrane region" description="Helical" evidence="15">
    <location>
        <begin position="20"/>
        <end position="39"/>
    </location>
</feature>
<evidence type="ECO:0000256" key="8">
    <source>
        <dbReference type="ARBA" id="ARBA00022989"/>
    </source>
</evidence>
<keyword evidence="12 14" id="KW-0407">Ion channel</keyword>
<evidence type="ECO:0000313" key="18">
    <source>
        <dbReference type="Proteomes" id="UP000008281"/>
    </source>
</evidence>
<dbReference type="Gene3D" id="1.10.287.70">
    <property type="match status" value="1"/>
</dbReference>
<protein>
    <recommendedName>
        <fullName evidence="13">TWiK family of potassium channels protein 12</fullName>
    </recommendedName>
</protein>
<evidence type="ECO:0000256" key="13">
    <source>
        <dbReference type="ARBA" id="ARBA00068445"/>
    </source>
</evidence>
<dbReference type="Pfam" id="PF07885">
    <property type="entry name" value="Ion_trans_2"/>
    <property type="match status" value="2"/>
</dbReference>
<keyword evidence="4" id="KW-0633">Potassium transport</keyword>
<dbReference type="GO" id="GO:0015271">
    <property type="term" value="F:outward rectifier potassium channel activity"/>
    <property type="evidence" value="ECO:0007669"/>
    <property type="project" value="TreeGrafter"/>
</dbReference>
<reference evidence="17" key="1">
    <citation type="submission" date="2007-07" db="EMBL/GenBank/DDBJ databases">
        <title>PCAP assembly of the Caenorhabditis remanei genome.</title>
        <authorList>
            <consortium name="The Caenorhabditis remanei Sequencing Consortium"/>
            <person name="Wilson R.K."/>
        </authorList>
    </citation>
    <scope>NUCLEOTIDE SEQUENCE [LARGE SCALE GENOMIC DNA]</scope>
    <source>
        <strain evidence="17">PB4641</strain>
    </source>
</reference>
<dbReference type="HOGENOM" id="CLU_476700_0_0_1"/>
<feature type="transmembrane region" description="Helical" evidence="15">
    <location>
        <begin position="144"/>
        <end position="162"/>
    </location>
</feature>
<accession>E3MQX4</accession>
<evidence type="ECO:0000256" key="2">
    <source>
        <dbReference type="ARBA" id="ARBA00006666"/>
    </source>
</evidence>